<dbReference type="EMBL" id="BPQB01000024">
    <property type="protein sequence ID" value="GJE91990.1"/>
    <property type="molecule type" value="Genomic_DNA"/>
</dbReference>
<evidence type="ECO:0008006" key="3">
    <source>
        <dbReference type="Google" id="ProtNLM"/>
    </source>
</evidence>
<sequence length="558" mass="60888">MDPSEHPGWRSAPSAAGEPAFRRPLGALELGFYWDAVTDGVAVTVNVLDLEAAPAHEHEVFARDNVVRAWLRLKQRFPLLGAAVEELPGAECIEFVVRETALKTLRPGELNFVEFTDAKDVARFREQLHNGPTVLGSELLARVWVGAQRDAPGRWWVFIPVVHYITDGMGNATVVREFCEELASLGEGAEVGGVPLEARLRTIVPTEVLTPSSKLSVPRRRWRFAIAKVIQDIRGGKTVGGHTLPTLPEVSHTKPLSRAIFVQFTVAESQQIMRTCRAWGLTLGNAHPVLSQLAFARLLHRLHAQGTLSDADWETRLRQPMHYTGPMNYRPYLDSAWYKSGGAEEVCIAISFYTLTLPSLPRAPTSPPDATGAPPFHALLSPARFRARAQAARAQSKALAAHPLLHEFHALRLTLRNARTRTAALALREGRPASGLSPLPGVAPSAGRFAELPPCVFANGGASLGDRDALMPEAYPLPGAGAPPEPVRLRLHGAAHDLRCRMGELYLGALTWRGRLQFFAAFDARTYDEALVRAWTEEVRGATLAFLGAGAEVPGARL</sequence>
<gene>
    <name evidence="1" type="ORF">PsYK624_081430</name>
</gene>
<dbReference type="OrthoDB" id="3264185at2759"/>
<evidence type="ECO:0000313" key="1">
    <source>
        <dbReference type="EMBL" id="GJE91990.1"/>
    </source>
</evidence>
<dbReference type="Gene3D" id="3.30.559.10">
    <property type="entry name" value="Chloramphenicol acetyltransferase-like domain"/>
    <property type="match status" value="1"/>
</dbReference>
<dbReference type="InterPro" id="IPR023213">
    <property type="entry name" value="CAT-like_dom_sf"/>
</dbReference>
<dbReference type="Proteomes" id="UP000703269">
    <property type="component" value="Unassembled WGS sequence"/>
</dbReference>
<protein>
    <recommendedName>
        <fullName evidence="3">Condensation domain-containing protein</fullName>
    </recommendedName>
</protein>
<dbReference type="AlphaFoldDB" id="A0A9P3LE79"/>
<proteinExistence type="predicted"/>
<dbReference type="SUPFAM" id="SSF52777">
    <property type="entry name" value="CoA-dependent acyltransferases"/>
    <property type="match status" value="1"/>
</dbReference>
<name>A0A9P3LE79_9APHY</name>
<evidence type="ECO:0000313" key="2">
    <source>
        <dbReference type="Proteomes" id="UP000703269"/>
    </source>
</evidence>
<organism evidence="1 2">
    <name type="scientific">Phanerochaete sordida</name>
    <dbReference type="NCBI Taxonomy" id="48140"/>
    <lineage>
        <taxon>Eukaryota</taxon>
        <taxon>Fungi</taxon>
        <taxon>Dikarya</taxon>
        <taxon>Basidiomycota</taxon>
        <taxon>Agaricomycotina</taxon>
        <taxon>Agaricomycetes</taxon>
        <taxon>Polyporales</taxon>
        <taxon>Phanerochaetaceae</taxon>
        <taxon>Phanerochaete</taxon>
    </lineage>
</organism>
<reference evidence="1 2" key="1">
    <citation type="submission" date="2021-08" db="EMBL/GenBank/DDBJ databases">
        <title>Draft Genome Sequence of Phanerochaete sordida strain YK-624.</title>
        <authorList>
            <person name="Mori T."/>
            <person name="Dohra H."/>
            <person name="Suzuki T."/>
            <person name="Kawagishi H."/>
            <person name="Hirai H."/>
        </authorList>
    </citation>
    <scope>NUCLEOTIDE SEQUENCE [LARGE SCALE GENOMIC DNA]</scope>
    <source>
        <strain evidence="1 2">YK-624</strain>
    </source>
</reference>
<accession>A0A9P3LE79</accession>
<comment type="caution">
    <text evidence="1">The sequence shown here is derived from an EMBL/GenBank/DDBJ whole genome shotgun (WGS) entry which is preliminary data.</text>
</comment>
<keyword evidence="2" id="KW-1185">Reference proteome</keyword>